<sequence>MESAPSVREDLLEGCRHGIRRRNILQRNVTGIPPYPRTGMLCFTAIALGYLQYLGKKYRSAPADSADMAEKGWNANRRRNSRS</sequence>
<gene>
    <name evidence="2" type="primary">RvY_13537-1</name>
    <name evidence="2" type="synonym">RvY_13537.1</name>
    <name evidence="2" type="ORF">RvY_13537</name>
</gene>
<name>A0A1D1VN89_RAMVA</name>
<organism evidence="2 3">
    <name type="scientific">Ramazzottius varieornatus</name>
    <name type="common">Water bear</name>
    <name type="synonym">Tardigrade</name>
    <dbReference type="NCBI Taxonomy" id="947166"/>
    <lineage>
        <taxon>Eukaryota</taxon>
        <taxon>Metazoa</taxon>
        <taxon>Ecdysozoa</taxon>
        <taxon>Tardigrada</taxon>
        <taxon>Eutardigrada</taxon>
        <taxon>Parachela</taxon>
        <taxon>Hypsibioidea</taxon>
        <taxon>Ramazzottiidae</taxon>
        <taxon>Ramazzottius</taxon>
    </lineage>
</organism>
<accession>A0A1D1VN89</accession>
<reference evidence="2 3" key="1">
    <citation type="journal article" date="2016" name="Nat. Commun.">
        <title>Extremotolerant tardigrade genome and improved radiotolerance of human cultured cells by tardigrade-unique protein.</title>
        <authorList>
            <person name="Hashimoto T."/>
            <person name="Horikawa D.D."/>
            <person name="Saito Y."/>
            <person name="Kuwahara H."/>
            <person name="Kozuka-Hata H."/>
            <person name="Shin-I T."/>
            <person name="Minakuchi Y."/>
            <person name="Ohishi K."/>
            <person name="Motoyama A."/>
            <person name="Aizu T."/>
            <person name="Enomoto A."/>
            <person name="Kondo K."/>
            <person name="Tanaka S."/>
            <person name="Hara Y."/>
            <person name="Koshikawa S."/>
            <person name="Sagara H."/>
            <person name="Miura T."/>
            <person name="Yokobori S."/>
            <person name="Miyagawa K."/>
            <person name="Suzuki Y."/>
            <person name="Kubo T."/>
            <person name="Oyama M."/>
            <person name="Kohara Y."/>
            <person name="Fujiyama A."/>
            <person name="Arakawa K."/>
            <person name="Katayama T."/>
            <person name="Toyoda A."/>
            <person name="Kunieda T."/>
        </authorList>
    </citation>
    <scope>NUCLEOTIDE SEQUENCE [LARGE SCALE GENOMIC DNA]</scope>
    <source>
        <strain evidence="2 3">YOKOZUNA-1</strain>
    </source>
</reference>
<feature type="region of interest" description="Disordered" evidence="1">
    <location>
        <begin position="62"/>
        <end position="83"/>
    </location>
</feature>
<evidence type="ECO:0000256" key="1">
    <source>
        <dbReference type="SAM" id="MobiDB-lite"/>
    </source>
</evidence>
<keyword evidence="3" id="KW-1185">Reference proteome</keyword>
<dbReference type="AlphaFoldDB" id="A0A1D1VN89"/>
<comment type="caution">
    <text evidence="2">The sequence shown here is derived from an EMBL/GenBank/DDBJ whole genome shotgun (WGS) entry which is preliminary data.</text>
</comment>
<proteinExistence type="predicted"/>
<dbReference type="Proteomes" id="UP000186922">
    <property type="component" value="Unassembled WGS sequence"/>
</dbReference>
<evidence type="ECO:0000313" key="2">
    <source>
        <dbReference type="EMBL" id="GAV03055.1"/>
    </source>
</evidence>
<evidence type="ECO:0000313" key="3">
    <source>
        <dbReference type="Proteomes" id="UP000186922"/>
    </source>
</evidence>
<protein>
    <submittedName>
        <fullName evidence="2">Uncharacterized protein</fullName>
    </submittedName>
</protein>
<dbReference type="EMBL" id="BDGG01000009">
    <property type="protein sequence ID" value="GAV03055.1"/>
    <property type="molecule type" value="Genomic_DNA"/>
</dbReference>